<dbReference type="InterPro" id="IPR039739">
    <property type="entry name" value="MAG2/RNF10"/>
</dbReference>
<feature type="compositionally biased region" description="Basic and acidic residues" evidence="7">
    <location>
        <begin position="341"/>
        <end position="401"/>
    </location>
</feature>
<dbReference type="OrthoDB" id="302966at2759"/>
<dbReference type="GO" id="GO:0000976">
    <property type="term" value="F:transcription cis-regulatory region binding"/>
    <property type="evidence" value="ECO:0007669"/>
    <property type="project" value="TreeGrafter"/>
</dbReference>
<dbReference type="EMBL" id="ML119668">
    <property type="protein sequence ID" value="RPA82860.1"/>
    <property type="molecule type" value="Genomic_DNA"/>
</dbReference>
<dbReference type="InterPro" id="IPR001841">
    <property type="entry name" value="Znf_RING"/>
</dbReference>
<evidence type="ECO:0000259" key="8">
    <source>
        <dbReference type="PROSITE" id="PS50089"/>
    </source>
</evidence>
<reference evidence="9 10" key="1">
    <citation type="journal article" date="2018" name="Nat. Ecol. Evol.">
        <title>Pezizomycetes genomes reveal the molecular basis of ectomycorrhizal truffle lifestyle.</title>
        <authorList>
            <person name="Murat C."/>
            <person name="Payen T."/>
            <person name="Noel B."/>
            <person name="Kuo A."/>
            <person name="Morin E."/>
            <person name="Chen J."/>
            <person name="Kohler A."/>
            <person name="Krizsan K."/>
            <person name="Balestrini R."/>
            <person name="Da Silva C."/>
            <person name="Montanini B."/>
            <person name="Hainaut M."/>
            <person name="Levati E."/>
            <person name="Barry K.W."/>
            <person name="Belfiori B."/>
            <person name="Cichocki N."/>
            <person name="Clum A."/>
            <person name="Dockter R.B."/>
            <person name="Fauchery L."/>
            <person name="Guy J."/>
            <person name="Iotti M."/>
            <person name="Le Tacon F."/>
            <person name="Lindquist E.A."/>
            <person name="Lipzen A."/>
            <person name="Malagnac F."/>
            <person name="Mello A."/>
            <person name="Molinier V."/>
            <person name="Miyauchi S."/>
            <person name="Poulain J."/>
            <person name="Riccioni C."/>
            <person name="Rubini A."/>
            <person name="Sitrit Y."/>
            <person name="Splivallo R."/>
            <person name="Traeger S."/>
            <person name="Wang M."/>
            <person name="Zifcakova L."/>
            <person name="Wipf D."/>
            <person name="Zambonelli A."/>
            <person name="Paolocci F."/>
            <person name="Nowrousian M."/>
            <person name="Ottonello S."/>
            <person name="Baldrian P."/>
            <person name="Spatafora J.W."/>
            <person name="Henrissat B."/>
            <person name="Nagy L.G."/>
            <person name="Aury J.M."/>
            <person name="Wincker P."/>
            <person name="Grigoriev I.V."/>
            <person name="Bonfante P."/>
            <person name="Martin F.M."/>
        </authorList>
    </citation>
    <scope>NUCLEOTIDE SEQUENCE [LARGE SCALE GENOMIC DNA]</scope>
    <source>
        <strain evidence="9 10">RN42</strain>
    </source>
</reference>
<evidence type="ECO:0000256" key="5">
    <source>
        <dbReference type="ARBA" id="ARBA00022833"/>
    </source>
</evidence>
<keyword evidence="2" id="KW-0963">Cytoplasm</keyword>
<dbReference type="GO" id="GO:0008270">
    <property type="term" value="F:zinc ion binding"/>
    <property type="evidence" value="ECO:0007669"/>
    <property type="project" value="UniProtKB-KW"/>
</dbReference>
<evidence type="ECO:0000256" key="1">
    <source>
        <dbReference type="ARBA" id="ARBA00004496"/>
    </source>
</evidence>
<dbReference type="PANTHER" id="PTHR12983">
    <property type="entry name" value="RING FINGER 10 FAMILY MEMBER"/>
    <property type="match status" value="1"/>
</dbReference>
<dbReference type="AlphaFoldDB" id="A0A3N4IFE2"/>
<name>A0A3N4IFE2_ASCIM</name>
<dbReference type="InterPro" id="IPR013083">
    <property type="entry name" value="Znf_RING/FYVE/PHD"/>
</dbReference>
<evidence type="ECO:0000256" key="3">
    <source>
        <dbReference type="ARBA" id="ARBA00022723"/>
    </source>
</evidence>
<feature type="region of interest" description="Disordered" evidence="7">
    <location>
        <begin position="625"/>
        <end position="646"/>
    </location>
</feature>
<feature type="compositionally biased region" description="Polar residues" evidence="7">
    <location>
        <begin position="331"/>
        <end position="340"/>
    </location>
</feature>
<evidence type="ECO:0000256" key="4">
    <source>
        <dbReference type="ARBA" id="ARBA00022771"/>
    </source>
</evidence>
<evidence type="ECO:0000256" key="6">
    <source>
        <dbReference type="PROSITE-ProRule" id="PRU00175"/>
    </source>
</evidence>
<gene>
    <name evidence="9" type="ORF">BJ508DRAFT_80691</name>
</gene>
<keyword evidence="3" id="KW-0479">Metal-binding</keyword>
<keyword evidence="4 6" id="KW-0863">Zinc-finger</keyword>
<feature type="compositionally biased region" description="Basic and acidic residues" evidence="7">
    <location>
        <begin position="635"/>
        <end position="646"/>
    </location>
</feature>
<dbReference type="STRING" id="1160509.A0A3N4IFE2"/>
<feature type="region of interest" description="Disordered" evidence="7">
    <location>
        <begin position="331"/>
        <end position="401"/>
    </location>
</feature>
<feature type="domain" description="RING-type" evidence="8">
    <location>
        <begin position="98"/>
        <end position="154"/>
    </location>
</feature>
<dbReference type="CDD" id="cd16536">
    <property type="entry name" value="RING-HC_RNF10"/>
    <property type="match status" value="1"/>
</dbReference>
<evidence type="ECO:0000256" key="2">
    <source>
        <dbReference type="ARBA" id="ARBA00022490"/>
    </source>
</evidence>
<dbReference type="PANTHER" id="PTHR12983:SF9">
    <property type="entry name" value="E3 UBIQUITIN-PROTEIN LIGASE RNF10"/>
    <property type="match status" value="1"/>
</dbReference>
<dbReference type="SUPFAM" id="SSF57850">
    <property type="entry name" value="RING/U-box"/>
    <property type="match status" value="1"/>
</dbReference>
<evidence type="ECO:0000313" key="9">
    <source>
        <dbReference type="EMBL" id="RPA82860.1"/>
    </source>
</evidence>
<dbReference type="GO" id="GO:0005737">
    <property type="term" value="C:cytoplasm"/>
    <property type="evidence" value="ECO:0007669"/>
    <property type="project" value="UniProtKB-SubCell"/>
</dbReference>
<dbReference type="InterPro" id="IPR027370">
    <property type="entry name" value="Znf-RING_euk"/>
</dbReference>
<dbReference type="GO" id="GO:0045944">
    <property type="term" value="P:positive regulation of transcription by RNA polymerase II"/>
    <property type="evidence" value="ECO:0007669"/>
    <property type="project" value="TreeGrafter"/>
</dbReference>
<dbReference type="Pfam" id="PF13445">
    <property type="entry name" value="zf-RING_UBOX"/>
    <property type="match status" value="1"/>
</dbReference>
<dbReference type="PROSITE" id="PS50089">
    <property type="entry name" value="ZF_RING_2"/>
    <property type="match status" value="1"/>
</dbReference>
<dbReference type="PROSITE" id="PS00518">
    <property type="entry name" value="ZF_RING_1"/>
    <property type="match status" value="1"/>
</dbReference>
<dbReference type="Gene3D" id="3.30.40.10">
    <property type="entry name" value="Zinc/RING finger domain, C3HC4 (zinc finger)"/>
    <property type="match status" value="1"/>
</dbReference>
<keyword evidence="5" id="KW-0862">Zinc</keyword>
<keyword evidence="10" id="KW-1185">Reference proteome</keyword>
<evidence type="ECO:0000313" key="10">
    <source>
        <dbReference type="Proteomes" id="UP000275078"/>
    </source>
</evidence>
<accession>A0A3N4IFE2</accession>
<protein>
    <recommendedName>
        <fullName evidence="8">RING-type domain-containing protein</fullName>
    </recommendedName>
</protein>
<dbReference type="SMART" id="SM00184">
    <property type="entry name" value="RING"/>
    <property type="match status" value="1"/>
</dbReference>
<proteinExistence type="predicted"/>
<sequence length="701" mass="78780">MSRKGRTNITHLLNWNVPRPQVQHSSGGSRPYSRKTPTWGVGSGYHVQDKARYVNANYRFVVNPLGDYRAQAVDPDVFVPWDHILQVVASAESQNSSCPICLCDTVAPRMARCGHIFCLPCLLRYMAASEEPDKNAAARPAHEKKARWKKCPICWDSIYMKDTKPVRWFIGQEAPPPREGGDVVLRLVMRRAGSTLALPKEGASVPKELEDIPWHFAAEVMDYARLMKGTRKYMLEQYGAEISNLQRTQKEDELMFGEEGEWTRKAVAAIRYVIESLDLIDDSAAPEEEKIQPKPARPQIEFRAETDEIPDMYLISQQKATSKALLVRSATSESTVQTSEVKSEVKLGQASEDKSEEKEEEKPEEKAEEKPGEKAEEKTEEKTEEKAGERAGERADGAVKEAEISSVDQAADTPKAPGNHRTHQNHHFQRAPDAPFYFYQALPHYYLSPLDIKILKTEFGDFSAFPATILPRVENVSTGHTVDHELRRRTRYLSHLPAGCEVSFLECDWTDTVSPAVLEQFKTEINSRRDRKRTKEAREERERIRAEKAEYEERWLTYRTARRRDSISSSNGMGETLSQNDFVPLAASRSDAPMGSSPPYEGRGFGALSSTSPDQGSAHLTVWGTRQIGSSDGGDQGHRDDGWADDWEARLIEEEIMAHEAFDDKYGSTSGRAPAAGKSNQKKKGKKKMVTLMTNGGKRGA</sequence>
<dbReference type="InterPro" id="IPR017907">
    <property type="entry name" value="Znf_RING_CS"/>
</dbReference>
<feature type="compositionally biased region" description="Basic residues" evidence="7">
    <location>
        <begin position="680"/>
        <end position="689"/>
    </location>
</feature>
<evidence type="ECO:0000256" key="7">
    <source>
        <dbReference type="SAM" id="MobiDB-lite"/>
    </source>
</evidence>
<feature type="region of interest" description="Disordered" evidence="7">
    <location>
        <begin position="663"/>
        <end position="701"/>
    </location>
</feature>
<dbReference type="Proteomes" id="UP000275078">
    <property type="component" value="Unassembled WGS sequence"/>
</dbReference>
<comment type="subcellular location">
    <subcellularLocation>
        <location evidence="1">Cytoplasm</location>
    </subcellularLocation>
</comment>
<organism evidence="9 10">
    <name type="scientific">Ascobolus immersus RN42</name>
    <dbReference type="NCBI Taxonomy" id="1160509"/>
    <lineage>
        <taxon>Eukaryota</taxon>
        <taxon>Fungi</taxon>
        <taxon>Dikarya</taxon>
        <taxon>Ascomycota</taxon>
        <taxon>Pezizomycotina</taxon>
        <taxon>Pezizomycetes</taxon>
        <taxon>Pezizales</taxon>
        <taxon>Ascobolaceae</taxon>
        <taxon>Ascobolus</taxon>
    </lineage>
</organism>